<accession>A0A2I2FUE4</accession>
<dbReference type="STRING" id="1392250.A0A2I2FUE4"/>
<dbReference type="AlphaFoldDB" id="A0A2I2FUE4"/>
<protein>
    <recommendedName>
        <fullName evidence="3">F-box domain-containing protein</fullName>
    </recommendedName>
</protein>
<dbReference type="RefSeq" id="XP_024699544.1">
    <property type="nucleotide sequence ID" value="XM_024852509.1"/>
</dbReference>
<dbReference type="Proteomes" id="UP000234275">
    <property type="component" value="Unassembled WGS sequence"/>
</dbReference>
<organism evidence="1 2">
    <name type="scientific">Aspergillus steynii IBT 23096</name>
    <dbReference type="NCBI Taxonomy" id="1392250"/>
    <lineage>
        <taxon>Eukaryota</taxon>
        <taxon>Fungi</taxon>
        <taxon>Dikarya</taxon>
        <taxon>Ascomycota</taxon>
        <taxon>Pezizomycotina</taxon>
        <taxon>Eurotiomycetes</taxon>
        <taxon>Eurotiomycetidae</taxon>
        <taxon>Eurotiales</taxon>
        <taxon>Aspergillaceae</taxon>
        <taxon>Aspergillus</taxon>
        <taxon>Aspergillus subgen. Circumdati</taxon>
    </lineage>
</organism>
<dbReference type="VEuPathDB" id="FungiDB:P170DRAFT_467962"/>
<dbReference type="SUPFAM" id="SSF81383">
    <property type="entry name" value="F-box domain"/>
    <property type="match status" value="1"/>
</dbReference>
<dbReference type="GeneID" id="36560207"/>
<reference evidence="1 2" key="1">
    <citation type="submission" date="2016-12" db="EMBL/GenBank/DDBJ databases">
        <title>The genomes of Aspergillus section Nigri reveals drivers in fungal speciation.</title>
        <authorList>
            <consortium name="DOE Joint Genome Institute"/>
            <person name="Vesth T.C."/>
            <person name="Nybo J."/>
            <person name="Theobald S."/>
            <person name="Brandl J."/>
            <person name="Frisvad J.C."/>
            <person name="Nielsen K.F."/>
            <person name="Lyhne E.K."/>
            <person name="Kogle M.E."/>
            <person name="Kuo A."/>
            <person name="Riley R."/>
            <person name="Clum A."/>
            <person name="Nolan M."/>
            <person name="Lipzen A."/>
            <person name="Salamov A."/>
            <person name="Henrissat B."/>
            <person name="Wiebenga A."/>
            <person name="De Vries R.P."/>
            <person name="Grigoriev I.V."/>
            <person name="Mortensen U.H."/>
            <person name="Andersen M.R."/>
            <person name="Baker S.E."/>
        </authorList>
    </citation>
    <scope>NUCLEOTIDE SEQUENCE [LARGE SCALE GENOMIC DNA]</scope>
    <source>
        <strain evidence="1 2">IBT 23096</strain>
    </source>
</reference>
<proteinExistence type="predicted"/>
<evidence type="ECO:0000313" key="1">
    <source>
        <dbReference type="EMBL" id="PLB44242.1"/>
    </source>
</evidence>
<evidence type="ECO:0000313" key="2">
    <source>
        <dbReference type="Proteomes" id="UP000234275"/>
    </source>
</evidence>
<gene>
    <name evidence="1" type="ORF">P170DRAFT_467962</name>
</gene>
<evidence type="ECO:0008006" key="3">
    <source>
        <dbReference type="Google" id="ProtNLM"/>
    </source>
</evidence>
<dbReference type="OrthoDB" id="4402051at2759"/>
<dbReference type="EMBL" id="MSFO01000009">
    <property type="protein sequence ID" value="PLB44242.1"/>
    <property type="molecule type" value="Genomic_DNA"/>
</dbReference>
<comment type="caution">
    <text evidence="1">The sequence shown here is derived from an EMBL/GenBank/DDBJ whole genome shotgun (WGS) entry which is preliminary data.</text>
</comment>
<sequence length="400" mass="44841">MKAAADDVAAPIPNATIRICALPMEMIELIAGFLSPIDLSHLRSTCRTLCAKTMYKFGQTCLSTVHTDLSYLSLQRLYELSQNVEFRPHVCGLRISALPGTVLGDGFCWTRASRTGVLELPHLQPGVRALRRALHYLPKCTTFIVCIEHHDNSINRYKPAYLGPSDVITIILDSVAKTDLSVTSFHIDLKTNRPRGAFLDSSRLLTECISKHIFMRNWASVRTLQLHHSVDSRGVAQWATQLIQRSHCLNKLDIDFDLGSKAGIMIRDLSKSKLLAPIRDLRLSSPSSLKGADLLALLRRFCKCLRTLYLHHVFIRGLAWREIITALKDEFPDLVCVNFFRLGCASFPIVPFPSLDENLLVKGPQADRFAYRSNQRGFVDSFTPTMQAALGALLDNGEFF</sequence>
<dbReference type="InterPro" id="IPR036047">
    <property type="entry name" value="F-box-like_dom_sf"/>
</dbReference>
<keyword evidence="2" id="KW-1185">Reference proteome</keyword>
<name>A0A2I2FUE4_9EURO</name>